<organism evidence="1 2">
    <name type="scientific">Pseudomonas syringae</name>
    <dbReference type="NCBI Taxonomy" id="317"/>
    <lineage>
        <taxon>Bacteria</taxon>
        <taxon>Pseudomonadati</taxon>
        <taxon>Pseudomonadota</taxon>
        <taxon>Gammaproteobacteria</taxon>
        <taxon>Pseudomonadales</taxon>
        <taxon>Pseudomonadaceae</taxon>
        <taxon>Pseudomonas</taxon>
    </lineage>
</organism>
<accession>A0A0L1MNY7</accession>
<dbReference type="PATRIC" id="fig|317.197.peg.2950"/>
<proteinExistence type="predicted"/>
<sequence>MPRNYVVFWAEYEGASVWDKNSIHNKKGCDAELVSLPLVMTWPQLQPAKQSEYFRDGLKFDGLEVVMAPIKVKAFALRTRLDALLGYAQGENIEAPTYVEDPGLYFVERKDRTFPDVLNGYYWKEEGGKVKAVFECLGNKGGQGYYNCRGEFVLNELDVLVKVGFTPEKLNDWNHIESSVKEFVLSSVGK</sequence>
<dbReference type="EMBL" id="LFQK01000003">
    <property type="protein sequence ID" value="KNH29934.1"/>
    <property type="molecule type" value="Genomic_DNA"/>
</dbReference>
<name>A0A0L1MNY7_PSESX</name>
<gene>
    <name evidence="1" type="ORF">ACS77_01810</name>
</gene>
<comment type="caution">
    <text evidence="1">The sequence shown here is derived from an EMBL/GenBank/DDBJ whole genome shotgun (WGS) entry which is preliminary data.</text>
</comment>
<dbReference type="AlphaFoldDB" id="A0A0L1MNY7"/>
<reference evidence="1 2" key="1">
    <citation type="submission" date="2015-06" db="EMBL/GenBank/DDBJ databases">
        <authorList>
            <person name="Hoefler B.C."/>
            <person name="Straight P.D."/>
        </authorList>
    </citation>
    <scope>NUCLEOTIDE SEQUENCE [LARGE SCALE GENOMIC DNA]</scope>
    <source>
        <strain evidence="1 2">Riq4</strain>
    </source>
</reference>
<protein>
    <submittedName>
        <fullName evidence="1">Uncharacterized protein</fullName>
    </submittedName>
</protein>
<evidence type="ECO:0000313" key="2">
    <source>
        <dbReference type="Proteomes" id="UP000036955"/>
    </source>
</evidence>
<evidence type="ECO:0000313" key="1">
    <source>
        <dbReference type="EMBL" id="KNH29934.1"/>
    </source>
</evidence>
<dbReference type="Proteomes" id="UP000036955">
    <property type="component" value="Unassembled WGS sequence"/>
</dbReference>